<proteinExistence type="predicted"/>
<dbReference type="AlphaFoldDB" id="N8VJ87"/>
<keyword evidence="1" id="KW-1133">Transmembrane helix</keyword>
<dbReference type="EMBL" id="APPE01000041">
    <property type="protein sequence ID" value="ENU99996.1"/>
    <property type="molecule type" value="Genomic_DNA"/>
</dbReference>
<accession>N8VJ87</accession>
<keyword evidence="3" id="KW-1185">Reference proteome</keyword>
<keyword evidence="1" id="KW-0472">Membrane</keyword>
<organism evidence="2 3">
    <name type="scientific">Acinetobacter variabilis</name>
    <dbReference type="NCBI Taxonomy" id="70346"/>
    <lineage>
        <taxon>Bacteria</taxon>
        <taxon>Pseudomonadati</taxon>
        <taxon>Pseudomonadota</taxon>
        <taxon>Gammaproteobacteria</taxon>
        <taxon>Moraxellales</taxon>
        <taxon>Moraxellaceae</taxon>
        <taxon>Acinetobacter</taxon>
    </lineage>
</organism>
<evidence type="ECO:0000313" key="2">
    <source>
        <dbReference type="EMBL" id="ENU99996.1"/>
    </source>
</evidence>
<name>N8VJ87_9GAMM</name>
<protein>
    <recommendedName>
        <fullName evidence="4">Chemotaxis methyl-accepting receptor HlyB-like 4HB MCP domain-containing protein</fullName>
    </recommendedName>
</protein>
<evidence type="ECO:0000313" key="3">
    <source>
        <dbReference type="Proteomes" id="UP000013070"/>
    </source>
</evidence>
<dbReference type="HOGENOM" id="CLU_2021735_0_0_6"/>
<gene>
    <name evidence="2" type="ORF">F969_00897</name>
</gene>
<reference evidence="2 3" key="1">
    <citation type="submission" date="2013-02" db="EMBL/GenBank/DDBJ databases">
        <title>The Genome Sequence of Acinetobacter sp. NIPH 899.</title>
        <authorList>
            <consortium name="The Broad Institute Genome Sequencing Platform"/>
            <consortium name="The Broad Institute Genome Sequencing Center for Infectious Disease"/>
            <person name="Cerqueira G."/>
            <person name="Feldgarden M."/>
            <person name="Courvalin P."/>
            <person name="Perichon B."/>
            <person name="Grillot-Courvalin C."/>
            <person name="Clermont D."/>
            <person name="Rocha E."/>
            <person name="Yoon E.-J."/>
            <person name="Nemec A."/>
            <person name="Walker B."/>
            <person name="Young S.K."/>
            <person name="Zeng Q."/>
            <person name="Gargeya S."/>
            <person name="Fitzgerald M."/>
            <person name="Haas B."/>
            <person name="Abouelleil A."/>
            <person name="Alvarado L."/>
            <person name="Arachchi H.M."/>
            <person name="Berlin A.M."/>
            <person name="Chapman S.B."/>
            <person name="Dewar J."/>
            <person name="Goldberg J."/>
            <person name="Griggs A."/>
            <person name="Gujja S."/>
            <person name="Hansen M."/>
            <person name="Howarth C."/>
            <person name="Imamovic A."/>
            <person name="Larimer J."/>
            <person name="McCowan C."/>
            <person name="Murphy C."/>
            <person name="Neiman D."/>
            <person name="Pearson M."/>
            <person name="Priest M."/>
            <person name="Roberts A."/>
            <person name="Saif S."/>
            <person name="Shea T."/>
            <person name="Sisk P."/>
            <person name="Sykes S."/>
            <person name="Wortman J."/>
            <person name="Nusbaum C."/>
            <person name="Birren B."/>
        </authorList>
    </citation>
    <scope>NUCLEOTIDE SEQUENCE [LARGE SCALE GENOMIC DNA]</scope>
    <source>
        <strain evidence="2 3">NIPH 899</strain>
    </source>
</reference>
<evidence type="ECO:0008006" key="4">
    <source>
        <dbReference type="Google" id="ProtNLM"/>
    </source>
</evidence>
<sequence length="122" mass="13981">MNTLRSEKISKHLYWSMSIIILCLLCICIPLIIDSSQHYLKSKQTYQQLNALQQVTDLANKISRERAPANKVMSSSVEEFVKHQQELSDYRQEVDQQMQITAQALDQVGFNHLSQQLLSTGA</sequence>
<dbReference type="eggNOG" id="COG2199">
    <property type="taxonomic scope" value="Bacteria"/>
</dbReference>
<keyword evidence="1" id="KW-0812">Transmembrane</keyword>
<feature type="transmembrane region" description="Helical" evidence="1">
    <location>
        <begin position="12"/>
        <end position="33"/>
    </location>
</feature>
<comment type="caution">
    <text evidence="2">The sequence shown here is derived from an EMBL/GenBank/DDBJ whole genome shotgun (WGS) entry which is preliminary data.</text>
</comment>
<evidence type="ECO:0000256" key="1">
    <source>
        <dbReference type="SAM" id="Phobius"/>
    </source>
</evidence>
<dbReference type="PATRIC" id="fig|1217710.3.peg.850"/>
<dbReference type="Proteomes" id="UP000013070">
    <property type="component" value="Unassembled WGS sequence"/>
</dbReference>